<evidence type="ECO:0000259" key="3">
    <source>
        <dbReference type="Pfam" id="PF26109"/>
    </source>
</evidence>
<dbReference type="InterPro" id="IPR026881">
    <property type="entry name" value="WYL_dom"/>
</dbReference>
<evidence type="ECO:0000313" key="4">
    <source>
        <dbReference type="EMBL" id="MCV2403119.1"/>
    </source>
</evidence>
<protein>
    <submittedName>
        <fullName evidence="4">WYL domain-containing protein</fullName>
    </submittedName>
</protein>
<reference evidence="4 5" key="1">
    <citation type="submission" date="2022-10" db="EMBL/GenBank/DDBJ databases">
        <title>Marinomonas transparenta sp. nov. and Marinomonas sargassi sp. nov., isolated from marine alga (Sargassum natans (L.) Gaillon).</title>
        <authorList>
            <person name="Wang Y."/>
        </authorList>
    </citation>
    <scope>NUCLEOTIDE SEQUENCE [LARGE SCALE GENOMIC DNA]</scope>
    <source>
        <strain evidence="4 5">C2222</strain>
    </source>
</reference>
<dbReference type="InterPro" id="IPR016634">
    <property type="entry name" value="CapW-like"/>
</dbReference>
<evidence type="ECO:0000259" key="2">
    <source>
        <dbReference type="Pfam" id="PF26107"/>
    </source>
</evidence>
<dbReference type="InterPro" id="IPR059019">
    <property type="entry name" value="WHD_CapW"/>
</dbReference>
<feature type="domain" description="DNA-binding transcriptional repressor CapW C-terminal dimerisation" evidence="2">
    <location>
        <begin position="207"/>
        <end position="277"/>
    </location>
</feature>
<proteinExistence type="predicted"/>
<evidence type="ECO:0000313" key="5">
    <source>
        <dbReference type="Proteomes" id="UP001209713"/>
    </source>
</evidence>
<gene>
    <name evidence="4" type="ORF">OFY17_09545</name>
</gene>
<dbReference type="Pfam" id="PF26107">
    <property type="entry name" value="BrxR_CTD"/>
    <property type="match status" value="1"/>
</dbReference>
<comment type="caution">
    <text evidence="4">The sequence shown here is derived from an EMBL/GenBank/DDBJ whole genome shotgun (WGS) entry which is preliminary data.</text>
</comment>
<feature type="domain" description="DNA-binding transcriptional repressor CapW winged helix-turn-helix" evidence="3">
    <location>
        <begin position="10"/>
        <end position="79"/>
    </location>
</feature>
<name>A0ABT2YT95_9GAMM</name>
<accession>A0ABT2YT95</accession>
<keyword evidence="5" id="KW-1185">Reference proteome</keyword>
<dbReference type="EMBL" id="JAOVZB010000004">
    <property type="protein sequence ID" value="MCV2403119.1"/>
    <property type="molecule type" value="Genomic_DNA"/>
</dbReference>
<dbReference type="InterPro" id="IPR059020">
    <property type="entry name" value="CapW_CTD"/>
</dbReference>
<dbReference type="PROSITE" id="PS52050">
    <property type="entry name" value="WYL"/>
    <property type="match status" value="1"/>
</dbReference>
<feature type="domain" description="WYL" evidence="1">
    <location>
        <begin position="120"/>
        <end position="187"/>
    </location>
</feature>
<dbReference type="Pfam" id="PF26109">
    <property type="entry name" value="WHD_BrxR"/>
    <property type="match status" value="1"/>
</dbReference>
<dbReference type="Pfam" id="PF13280">
    <property type="entry name" value="WYL"/>
    <property type="match status" value="1"/>
</dbReference>
<organism evidence="4 5">
    <name type="scientific">Marinomonas sargassi</name>
    <dbReference type="NCBI Taxonomy" id="2984494"/>
    <lineage>
        <taxon>Bacteria</taxon>
        <taxon>Pseudomonadati</taxon>
        <taxon>Pseudomonadota</taxon>
        <taxon>Gammaproteobacteria</taxon>
        <taxon>Oceanospirillales</taxon>
        <taxon>Oceanospirillaceae</taxon>
        <taxon>Marinomonas</taxon>
    </lineage>
</organism>
<dbReference type="PIRSF" id="PIRSF015558">
    <property type="entry name" value="Txn_reg_DeoR_prd"/>
    <property type="match status" value="1"/>
</dbReference>
<dbReference type="RefSeq" id="WP_263530500.1">
    <property type="nucleotide sequence ID" value="NZ_JAOVZB010000004.1"/>
</dbReference>
<sequence>MKELSELSKNVHDRLEYIEFMLRFRGWFSRADLTERFKLGEAAATRDIRLYKDYAEDNMTLEPSTKRYILNELSFSPLFDMRAQTALSKLRNSKICEALGLAESDGVLCPPRLTLPDVNVLSNITRAISSGSTLITTYWSIKNGASDKVLIPHALFDNGVHWYMRAFDPKHNEFRSYALTRIENAKVSIKNTDANAAILKDHQWNRIVNLELVPHPNRRNVKYPETVEHDFNMEEGFFSISVRAVVAGYWLHSWSVDCTEDHSLEGYEYQLWLRNHHSLYDVDSRKIAPGLSDYEYSN</sequence>
<dbReference type="Proteomes" id="UP001209713">
    <property type="component" value="Unassembled WGS sequence"/>
</dbReference>
<evidence type="ECO:0000259" key="1">
    <source>
        <dbReference type="Pfam" id="PF13280"/>
    </source>
</evidence>